<protein>
    <recommendedName>
        <fullName evidence="4">DUF2892 domain-containing protein</fullName>
    </recommendedName>
</protein>
<dbReference type="RefSeq" id="WP_129987473.1">
    <property type="nucleotide sequence ID" value="NZ_SDPU01000022.1"/>
</dbReference>
<keyword evidence="1" id="KW-1133">Transmembrane helix</keyword>
<dbReference type="Proteomes" id="UP000291189">
    <property type="component" value="Unassembled WGS sequence"/>
</dbReference>
<feature type="transmembrane region" description="Helical" evidence="1">
    <location>
        <begin position="36"/>
        <end position="53"/>
    </location>
</feature>
<keyword evidence="1" id="KW-0812">Transmembrane</keyword>
<keyword evidence="1" id="KW-0472">Membrane</keyword>
<accession>A0A4Q5J3E2</accession>
<dbReference type="InterPro" id="IPR046550">
    <property type="entry name" value="DUF6704"/>
</dbReference>
<sequence length="68" mass="6986">MAHHGNTPAAWTGVTIILIGFVIGGIGMIIDQWALFWVGVALCPIGGIVGKIMQKMGLGAEPASSSSH</sequence>
<reference evidence="2 3" key="1">
    <citation type="submission" date="2019-01" db="EMBL/GenBank/DDBJ databases">
        <title>Nocardioides guangzhouensis sp. nov., an actinobacterium isolated from soil.</title>
        <authorList>
            <person name="Fu Y."/>
            <person name="Cai Y."/>
            <person name="Lin Z."/>
            <person name="Chen P."/>
        </authorList>
    </citation>
    <scope>NUCLEOTIDE SEQUENCE [LARGE SCALE GENOMIC DNA]</scope>
    <source>
        <strain evidence="2 3">NBRC 105384</strain>
    </source>
</reference>
<gene>
    <name evidence="2" type="ORF">ETU37_11535</name>
</gene>
<dbReference type="NCBIfam" id="NF041681">
    <property type="entry name" value="HGxxPAAW"/>
    <property type="match status" value="1"/>
</dbReference>
<dbReference type="OrthoDB" id="3872677at2"/>
<comment type="caution">
    <text evidence="2">The sequence shown here is derived from an EMBL/GenBank/DDBJ whole genome shotgun (WGS) entry which is preliminary data.</text>
</comment>
<proteinExistence type="predicted"/>
<keyword evidence="3" id="KW-1185">Reference proteome</keyword>
<name>A0A4Q5J3E2_9ACTN</name>
<dbReference type="Pfam" id="PF20447">
    <property type="entry name" value="DUF6704"/>
    <property type="match status" value="1"/>
</dbReference>
<organism evidence="2 3">
    <name type="scientific">Nocardioides iriomotensis</name>
    <dbReference type="NCBI Taxonomy" id="715784"/>
    <lineage>
        <taxon>Bacteria</taxon>
        <taxon>Bacillati</taxon>
        <taxon>Actinomycetota</taxon>
        <taxon>Actinomycetes</taxon>
        <taxon>Propionibacteriales</taxon>
        <taxon>Nocardioidaceae</taxon>
        <taxon>Nocardioides</taxon>
    </lineage>
</organism>
<evidence type="ECO:0000256" key="1">
    <source>
        <dbReference type="SAM" id="Phobius"/>
    </source>
</evidence>
<dbReference type="AlphaFoldDB" id="A0A4Q5J3E2"/>
<evidence type="ECO:0000313" key="2">
    <source>
        <dbReference type="EMBL" id="RYU11885.1"/>
    </source>
</evidence>
<evidence type="ECO:0008006" key="4">
    <source>
        <dbReference type="Google" id="ProtNLM"/>
    </source>
</evidence>
<feature type="transmembrane region" description="Helical" evidence="1">
    <location>
        <begin position="9"/>
        <end position="30"/>
    </location>
</feature>
<dbReference type="EMBL" id="SDPU01000022">
    <property type="protein sequence ID" value="RYU11885.1"/>
    <property type="molecule type" value="Genomic_DNA"/>
</dbReference>
<evidence type="ECO:0000313" key="3">
    <source>
        <dbReference type="Proteomes" id="UP000291189"/>
    </source>
</evidence>